<dbReference type="SUPFAM" id="SSF46565">
    <property type="entry name" value="Chaperone J-domain"/>
    <property type="match status" value="1"/>
</dbReference>
<dbReference type="Pfam" id="PF00226">
    <property type="entry name" value="DnaJ"/>
    <property type="match status" value="1"/>
</dbReference>
<dbReference type="PROSITE" id="PS50800">
    <property type="entry name" value="SAP"/>
    <property type="match status" value="1"/>
</dbReference>
<organism evidence="4 5">
    <name type="scientific">Diacronema lutheri</name>
    <name type="common">Unicellular marine alga</name>
    <name type="synonym">Monochrysis lutheri</name>
    <dbReference type="NCBI Taxonomy" id="2081491"/>
    <lineage>
        <taxon>Eukaryota</taxon>
        <taxon>Haptista</taxon>
        <taxon>Haptophyta</taxon>
        <taxon>Pavlovophyceae</taxon>
        <taxon>Pavlovales</taxon>
        <taxon>Pavlovaceae</taxon>
        <taxon>Diacronema</taxon>
    </lineage>
</organism>
<dbReference type="AlphaFoldDB" id="A0A8J6C8Y6"/>
<keyword evidence="5" id="KW-1185">Reference proteome</keyword>
<dbReference type="Proteomes" id="UP000751190">
    <property type="component" value="Unassembled WGS sequence"/>
</dbReference>
<dbReference type="InterPro" id="IPR036869">
    <property type="entry name" value="J_dom_sf"/>
</dbReference>
<dbReference type="SMART" id="SM00513">
    <property type="entry name" value="SAP"/>
    <property type="match status" value="2"/>
</dbReference>
<evidence type="ECO:0000256" key="1">
    <source>
        <dbReference type="SAM" id="MobiDB-lite"/>
    </source>
</evidence>
<evidence type="ECO:0008006" key="6">
    <source>
        <dbReference type="Google" id="ProtNLM"/>
    </source>
</evidence>
<protein>
    <recommendedName>
        <fullName evidence="6">J domain-containing protein</fullName>
    </recommendedName>
</protein>
<reference evidence="4" key="1">
    <citation type="submission" date="2021-05" db="EMBL/GenBank/DDBJ databases">
        <title>The genome of the haptophyte Pavlova lutheri (Diacronema luteri, Pavlovales) - a model for lipid biosynthesis in eukaryotic algae.</title>
        <authorList>
            <person name="Hulatt C.J."/>
            <person name="Posewitz M.C."/>
        </authorList>
    </citation>
    <scope>NUCLEOTIDE SEQUENCE</scope>
    <source>
        <strain evidence="4">NIVA-4/92</strain>
    </source>
</reference>
<feature type="compositionally biased region" description="Gly residues" evidence="1">
    <location>
        <begin position="365"/>
        <end position="376"/>
    </location>
</feature>
<feature type="region of interest" description="Disordered" evidence="1">
    <location>
        <begin position="358"/>
        <end position="377"/>
    </location>
</feature>
<gene>
    <name evidence="4" type="ORF">KFE25_000217</name>
</gene>
<accession>A0A8J6C8Y6</accession>
<feature type="domain" description="J" evidence="2">
    <location>
        <begin position="145"/>
        <end position="207"/>
    </location>
</feature>
<evidence type="ECO:0000313" key="4">
    <source>
        <dbReference type="EMBL" id="KAG8464049.1"/>
    </source>
</evidence>
<feature type="region of interest" description="Disordered" evidence="1">
    <location>
        <begin position="513"/>
        <end position="535"/>
    </location>
</feature>
<name>A0A8J6C8Y6_DIALT</name>
<feature type="domain" description="SAP" evidence="3">
    <location>
        <begin position="12"/>
        <end position="46"/>
    </location>
</feature>
<dbReference type="SMART" id="SM00271">
    <property type="entry name" value="DnaJ"/>
    <property type="match status" value="1"/>
</dbReference>
<evidence type="ECO:0000313" key="5">
    <source>
        <dbReference type="Proteomes" id="UP000751190"/>
    </source>
</evidence>
<dbReference type="EMBL" id="JAGTXO010000014">
    <property type="protein sequence ID" value="KAG8464049.1"/>
    <property type="molecule type" value="Genomic_DNA"/>
</dbReference>
<dbReference type="OrthoDB" id="10250354at2759"/>
<comment type="caution">
    <text evidence="4">The sequence shown here is derived from an EMBL/GenBank/DDBJ whole genome shotgun (WGS) entry which is preliminary data.</text>
</comment>
<dbReference type="CDD" id="cd06257">
    <property type="entry name" value="DnaJ"/>
    <property type="match status" value="1"/>
</dbReference>
<dbReference type="InterPro" id="IPR003034">
    <property type="entry name" value="SAP_dom"/>
</dbReference>
<dbReference type="Gene3D" id="1.10.287.110">
    <property type="entry name" value="DnaJ domain"/>
    <property type="match status" value="1"/>
</dbReference>
<evidence type="ECO:0000259" key="3">
    <source>
        <dbReference type="PROSITE" id="PS50800"/>
    </source>
</evidence>
<dbReference type="InterPro" id="IPR001623">
    <property type="entry name" value="DnaJ_domain"/>
</dbReference>
<dbReference type="OMA" id="CMTALHS"/>
<proteinExistence type="predicted"/>
<dbReference type="PROSITE" id="PS50076">
    <property type="entry name" value="DNAJ_2"/>
    <property type="match status" value="1"/>
</dbReference>
<feature type="region of interest" description="Disordered" evidence="1">
    <location>
        <begin position="101"/>
        <end position="128"/>
    </location>
</feature>
<evidence type="ECO:0000259" key="2">
    <source>
        <dbReference type="PROSITE" id="PS50076"/>
    </source>
</evidence>
<sequence>MEDAQKLVAHGLEAATAGRVKGLLKALGQSQAGEKAELAERLRLFVEGAALSAPRREPNPASLKVGELRKELAKRGLPCDTSIETRDALLRRLIDALKREAQPNAGASGADRPTTEPDDGGAPASGEGRDITLAKRVLELAETGEDAAILSLAGAPVSRDSTVAAMRKAYLAVSRSVHPDKLRNFADATKAFQALVGAFERLSQPEVVGAGEASRRSGAVAATAIARSNANCFRTKVRCPRCKVEWGQPCDGVEKWCYSVLMQGVKCYTCSTCLLDFGCMTALHSCPHCNGPFEFAPADYHRQVTCGSARCTRPFGFHLFVMPPRAEAELRAEVKAAAERRLRVVEAARARTARGAARARAAAGADGGGGGGGGASGERAEAEAAFVRGLRDECPRCGWAPSAGEAQRDDLVEHLRSCTDAKAHAAHRKRKAAADARDDARAAGRHKQEEAMTHAAWQLLGGQASQMWMLTDEQLRARCLEAGVEAAGEQALTRTERIAALARRAAEADGARMLTNGGGSVAPPRGRRGGSAACAPSASSLPDNLHSLSLQQLRDVCAAHGFVPKARGKDAVIAELEKRRFAGSDEVLLLE</sequence>